<evidence type="ECO:0000313" key="3">
    <source>
        <dbReference type="Proteomes" id="UP000294933"/>
    </source>
</evidence>
<sequence>MCVARSSCISVVQLLLFLRTLSLNMSSLKTPPKLRRLLNELPENAGRIVGSLKDVEEASISTRDVIVSHDSIDTSTLYRSFDELRESIHNDWHGLISVLCLLKSAVNYVRQDKNGEIYKDGSWNAPVSSEWNDVQDSAKLIAVRFATTYKAIFIPFSRFLLTQPKRKYNISLNSFHRMSNAEFLKGFHIRNAQWRSHMPVSCKQTSG</sequence>
<name>A0A4Y7PSP5_9AGAM</name>
<keyword evidence="3" id="KW-1185">Reference proteome</keyword>
<organism evidence="2 3">
    <name type="scientific">Rickenella mellea</name>
    <dbReference type="NCBI Taxonomy" id="50990"/>
    <lineage>
        <taxon>Eukaryota</taxon>
        <taxon>Fungi</taxon>
        <taxon>Dikarya</taxon>
        <taxon>Basidiomycota</taxon>
        <taxon>Agaricomycotina</taxon>
        <taxon>Agaricomycetes</taxon>
        <taxon>Hymenochaetales</taxon>
        <taxon>Rickenellaceae</taxon>
        <taxon>Rickenella</taxon>
    </lineage>
</organism>
<accession>A0A4Y7PSP5</accession>
<proteinExistence type="predicted"/>
<dbReference type="VEuPathDB" id="FungiDB:BD410DRAFT_509145"/>
<evidence type="ECO:0000313" key="2">
    <source>
        <dbReference type="EMBL" id="TDL18091.1"/>
    </source>
</evidence>
<dbReference type="Proteomes" id="UP000294933">
    <property type="component" value="Unassembled WGS sequence"/>
</dbReference>
<feature type="chain" id="PRO_5021282889" evidence="1">
    <location>
        <begin position="23"/>
        <end position="207"/>
    </location>
</feature>
<dbReference type="EMBL" id="ML170212">
    <property type="protein sequence ID" value="TDL18091.1"/>
    <property type="molecule type" value="Genomic_DNA"/>
</dbReference>
<feature type="signal peptide" evidence="1">
    <location>
        <begin position="1"/>
        <end position="22"/>
    </location>
</feature>
<reference evidence="2 3" key="1">
    <citation type="submission" date="2018-06" db="EMBL/GenBank/DDBJ databases">
        <title>A transcriptomic atlas of mushroom development highlights an independent origin of complex multicellularity.</title>
        <authorList>
            <consortium name="DOE Joint Genome Institute"/>
            <person name="Krizsan K."/>
            <person name="Almasi E."/>
            <person name="Merenyi Z."/>
            <person name="Sahu N."/>
            <person name="Viragh M."/>
            <person name="Koszo T."/>
            <person name="Mondo S."/>
            <person name="Kiss B."/>
            <person name="Balint B."/>
            <person name="Kues U."/>
            <person name="Barry K."/>
            <person name="Hegedus J.C."/>
            <person name="Henrissat B."/>
            <person name="Johnson J."/>
            <person name="Lipzen A."/>
            <person name="Ohm R."/>
            <person name="Nagy I."/>
            <person name="Pangilinan J."/>
            <person name="Yan J."/>
            <person name="Xiong Y."/>
            <person name="Grigoriev I.V."/>
            <person name="Hibbett D.S."/>
            <person name="Nagy L.G."/>
        </authorList>
    </citation>
    <scope>NUCLEOTIDE SEQUENCE [LARGE SCALE GENOMIC DNA]</scope>
    <source>
        <strain evidence="2 3">SZMC22713</strain>
    </source>
</reference>
<gene>
    <name evidence="2" type="ORF">BD410DRAFT_509145</name>
</gene>
<dbReference type="AlphaFoldDB" id="A0A4Y7PSP5"/>
<protein>
    <submittedName>
        <fullName evidence="2">Uncharacterized protein</fullName>
    </submittedName>
</protein>
<evidence type="ECO:0000256" key="1">
    <source>
        <dbReference type="SAM" id="SignalP"/>
    </source>
</evidence>
<keyword evidence="1" id="KW-0732">Signal</keyword>